<feature type="transmembrane region" description="Helical" evidence="1">
    <location>
        <begin position="169"/>
        <end position="189"/>
    </location>
</feature>
<dbReference type="GO" id="GO:0016780">
    <property type="term" value="F:phosphotransferase activity, for other substituted phosphate groups"/>
    <property type="evidence" value="ECO:0007669"/>
    <property type="project" value="InterPro"/>
</dbReference>
<dbReference type="Pfam" id="PF01066">
    <property type="entry name" value="CDP-OH_P_transf"/>
    <property type="match status" value="1"/>
</dbReference>
<protein>
    <submittedName>
        <fullName evidence="2">CDP-alcohol phosphatidyltransferase family protein</fullName>
    </submittedName>
</protein>
<proteinExistence type="predicted"/>
<reference evidence="2" key="2">
    <citation type="journal article" date="2024" name="Antonie Van Leeuwenhoek">
        <title>Roseihalotalea indica gen. nov., sp. nov., a halophilic Bacteroidetes from mesopelagic Southwest Indian Ocean with higher carbohydrate metabolic potential.</title>
        <authorList>
            <person name="Chen B."/>
            <person name="Zhang M."/>
            <person name="Lin D."/>
            <person name="Ye J."/>
            <person name="Tang K."/>
        </authorList>
    </citation>
    <scope>NUCLEOTIDE SEQUENCE</scope>
    <source>
        <strain evidence="2">TK19036</strain>
    </source>
</reference>
<evidence type="ECO:0000313" key="2">
    <source>
        <dbReference type="EMBL" id="WKN35292.1"/>
    </source>
</evidence>
<reference evidence="2" key="1">
    <citation type="journal article" date="2023" name="Comput. Struct. Biotechnol. J.">
        <title>Discovery of a novel marine Bacteroidetes with a rich repertoire of carbohydrate-active enzymes.</title>
        <authorList>
            <person name="Chen B."/>
            <person name="Liu G."/>
            <person name="Chen Q."/>
            <person name="Wang H."/>
            <person name="Liu L."/>
            <person name="Tang K."/>
        </authorList>
    </citation>
    <scope>NUCLEOTIDE SEQUENCE</scope>
    <source>
        <strain evidence="2">TK19036</strain>
    </source>
</reference>
<dbReference type="InterPro" id="IPR000462">
    <property type="entry name" value="CDP-OH_P_trans"/>
</dbReference>
<dbReference type="InterPro" id="IPR043130">
    <property type="entry name" value="CDP-OH_PTrfase_TM_dom"/>
</dbReference>
<keyword evidence="1" id="KW-0812">Transmembrane</keyword>
<organism evidence="2">
    <name type="scientific">Roseihalotalea indica</name>
    <dbReference type="NCBI Taxonomy" id="2867963"/>
    <lineage>
        <taxon>Bacteria</taxon>
        <taxon>Pseudomonadati</taxon>
        <taxon>Bacteroidota</taxon>
        <taxon>Cytophagia</taxon>
        <taxon>Cytophagales</taxon>
        <taxon>Catalimonadaceae</taxon>
        <taxon>Roseihalotalea</taxon>
    </lineage>
</organism>
<dbReference type="GO" id="GO:0008654">
    <property type="term" value="P:phospholipid biosynthetic process"/>
    <property type="evidence" value="ECO:0007669"/>
    <property type="project" value="InterPro"/>
</dbReference>
<feature type="transmembrane region" description="Helical" evidence="1">
    <location>
        <begin position="138"/>
        <end position="163"/>
    </location>
</feature>
<accession>A0AA49JII8</accession>
<evidence type="ECO:0000256" key="1">
    <source>
        <dbReference type="SAM" id="Phobius"/>
    </source>
</evidence>
<name>A0AA49JII8_9BACT</name>
<dbReference type="AlphaFoldDB" id="A0AA49JII8"/>
<keyword evidence="1" id="KW-0472">Membrane</keyword>
<feature type="transmembrane region" description="Helical" evidence="1">
    <location>
        <begin position="95"/>
        <end position="117"/>
    </location>
</feature>
<dbReference type="GO" id="GO:0016020">
    <property type="term" value="C:membrane"/>
    <property type="evidence" value="ECO:0007669"/>
    <property type="project" value="InterPro"/>
</dbReference>
<sequence>MKQLFKVQDYNLAEWIPFLRLVSVPFILLLIGLDVRILVALAYFFSFCSDALDGFVARNFGMESDRRGRLDSIADECLLAAGVVGLYMFEQEFFLSHLSWILIIIGLYVFQLIFALIRYGTYSSFHTISARAATVVQAVFFMSMFFFGVQPWLFAIMVGLSILDSVEEISLIATLPQWQAHVNGFLWLWMDRRKKAKEKIPN</sequence>
<dbReference type="Gene3D" id="1.20.120.1760">
    <property type="match status" value="1"/>
</dbReference>
<keyword evidence="1" id="KW-1133">Transmembrane helix</keyword>
<gene>
    <name evidence="2" type="ORF">K4G66_23215</name>
</gene>
<dbReference type="EMBL" id="CP120682">
    <property type="protein sequence ID" value="WKN35292.1"/>
    <property type="molecule type" value="Genomic_DNA"/>
</dbReference>